<keyword evidence="4" id="KW-1133">Transmembrane helix</keyword>
<evidence type="ECO:0000256" key="2">
    <source>
        <dbReference type="ARBA" id="ARBA00022676"/>
    </source>
</evidence>
<evidence type="ECO:0000313" key="6">
    <source>
        <dbReference type="EMBL" id="QHT07731.1"/>
    </source>
</evidence>
<proteinExistence type="inferred from homology"/>
<evidence type="ECO:0000259" key="5">
    <source>
        <dbReference type="Pfam" id="PF01755"/>
    </source>
</evidence>
<keyword evidence="4" id="KW-0472">Membrane</keyword>
<organism evidence="6">
    <name type="scientific">viral metagenome</name>
    <dbReference type="NCBI Taxonomy" id="1070528"/>
    <lineage>
        <taxon>unclassified sequences</taxon>
        <taxon>metagenomes</taxon>
        <taxon>organismal metagenomes</taxon>
    </lineage>
</organism>
<feature type="domain" description="Glycosyl transferase family 25" evidence="5">
    <location>
        <begin position="35"/>
        <end position="194"/>
    </location>
</feature>
<dbReference type="EMBL" id="MN739485">
    <property type="protein sequence ID" value="QHT07731.1"/>
    <property type="molecule type" value="Genomic_DNA"/>
</dbReference>
<evidence type="ECO:0000256" key="4">
    <source>
        <dbReference type="SAM" id="Phobius"/>
    </source>
</evidence>
<sequence length="262" mass="30229">MYMVNAINFSLFILIIVIIVVSTLLVYKNTDQVNHVYLINLKRRPDRLNDFLDSYNQCGLTQKQLTKFNGVDGSVLDIQTVPLTSLAILELKQLETIGFRYKHYQLTKGAIGCFLSHVKVWEHILSSEKNCALIFEDDARPPPNFKRMINKSMANIPSDWDIILFGKHCYDCEDKGKYLKVNKFILLHSYMISKRGILKIFNENNLFPISQQLDAYLSEISSIINIYAPKTNMVNQSESRTDIQAPIVKHPLNNARNTFHQK</sequence>
<protein>
    <recommendedName>
        <fullName evidence="5">Glycosyl transferase family 25 domain-containing protein</fullName>
    </recommendedName>
</protein>
<keyword evidence="3" id="KW-0808">Transferase</keyword>
<dbReference type="AlphaFoldDB" id="A0A6C0CTF6"/>
<dbReference type="Pfam" id="PF01755">
    <property type="entry name" value="Glyco_transf_25"/>
    <property type="match status" value="1"/>
</dbReference>
<feature type="transmembrane region" description="Helical" evidence="4">
    <location>
        <begin position="6"/>
        <end position="27"/>
    </location>
</feature>
<dbReference type="GO" id="GO:0016740">
    <property type="term" value="F:transferase activity"/>
    <property type="evidence" value="ECO:0007669"/>
    <property type="project" value="UniProtKB-KW"/>
</dbReference>
<dbReference type="PANTHER" id="PTHR10730">
    <property type="entry name" value="PROCOLLAGEN-LYSINE,2-OXOGLUTARATE 5-DIOXYGENASE/GLYCOSYLTRANSFERASE 25 FAMILY MEMBER"/>
    <property type="match status" value="1"/>
</dbReference>
<keyword evidence="2" id="KW-0328">Glycosyltransferase</keyword>
<dbReference type="InterPro" id="IPR002654">
    <property type="entry name" value="Glyco_trans_25"/>
</dbReference>
<evidence type="ECO:0000256" key="3">
    <source>
        <dbReference type="ARBA" id="ARBA00022679"/>
    </source>
</evidence>
<evidence type="ECO:0000256" key="1">
    <source>
        <dbReference type="ARBA" id="ARBA00006721"/>
    </source>
</evidence>
<keyword evidence="4" id="KW-0812">Transmembrane</keyword>
<accession>A0A6C0CTF6</accession>
<dbReference type="InterPro" id="IPR050757">
    <property type="entry name" value="Collagen_mod_GT25"/>
</dbReference>
<comment type="similarity">
    <text evidence="1">Belongs to the glycosyltransferase 25 family.</text>
</comment>
<name>A0A6C0CTF6_9ZZZZ</name>
<reference evidence="6" key="1">
    <citation type="journal article" date="2020" name="Nature">
        <title>Giant virus diversity and host interactions through global metagenomics.</title>
        <authorList>
            <person name="Schulz F."/>
            <person name="Roux S."/>
            <person name="Paez-Espino D."/>
            <person name="Jungbluth S."/>
            <person name="Walsh D.A."/>
            <person name="Denef V.J."/>
            <person name="McMahon K.D."/>
            <person name="Konstantinidis K.T."/>
            <person name="Eloe-Fadrosh E.A."/>
            <person name="Kyrpides N.C."/>
            <person name="Woyke T."/>
        </authorList>
    </citation>
    <scope>NUCLEOTIDE SEQUENCE</scope>
    <source>
        <strain evidence="6">GVMAG-M-3300021964-36</strain>
    </source>
</reference>
<dbReference type="PANTHER" id="PTHR10730:SF53">
    <property type="entry name" value="GLYCOSYLTRANSFERASE 25 FAMILY MEMBER"/>
    <property type="match status" value="1"/>
</dbReference>
<dbReference type="CDD" id="cd06532">
    <property type="entry name" value="Glyco_transf_25"/>
    <property type="match status" value="1"/>
</dbReference>